<keyword evidence="3 10" id="KW-0812">Transmembrane</keyword>
<dbReference type="Gene3D" id="1.10.287.950">
    <property type="entry name" value="Methyl-accepting chemotaxis protein"/>
    <property type="match status" value="1"/>
</dbReference>
<accession>A0A151B045</accession>
<evidence type="ECO:0000259" key="11">
    <source>
        <dbReference type="PROSITE" id="PS50111"/>
    </source>
</evidence>
<evidence type="ECO:0000256" key="4">
    <source>
        <dbReference type="ARBA" id="ARBA00022989"/>
    </source>
</evidence>
<dbReference type="Pfam" id="PF00015">
    <property type="entry name" value="MCPsignal"/>
    <property type="match status" value="1"/>
</dbReference>
<dbReference type="SMART" id="SM01049">
    <property type="entry name" value="Cache_2"/>
    <property type="match status" value="1"/>
</dbReference>
<keyword evidence="2" id="KW-1003">Cell membrane</keyword>
<keyword evidence="4 10" id="KW-1133">Transmembrane helix</keyword>
<dbReference type="InterPro" id="IPR003660">
    <property type="entry name" value="HAMP_dom"/>
</dbReference>
<evidence type="ECO:0000259" key="12">
    <source>
        <dbReference type="PROSITE" id="PS50885"/>
    </source>
</evidence>
<dbReference type="InterPro" id="IPR033480">
    <property type="entry name" value="sCache_2"/>
</dbReference>
<sequence length="703" mass="78808">MKSIKSKLMLVISLLITIILIVTGSVTVFLTSNSLEQQAKQIIEVKANETLNMLNQSNRDIEVLKNEMMVSYDDKIKHQVENAMSLVNHVYNEYKSGILSEDEAKKKAIDLIKSLRYGSTGYFWIDDVNGILIAHPMIPQKEGINRIDLTDPKGKKVMREVISAAKDGKNDGYTDFMWEKPKDVGTGKLSPKRAYSQLFKPWNWIISTGNYIDNIYEEVDKYDAQIKNEFKNNIEKASIDKNIIILNSKGEVLYNTQKNLKLPKDIVDKFISTKNGFLNYSLEDSKQVITDRVAYIKYDESTGTYVVISANKEHIFGTVKKMSTILAILILCSILLSLVFSYLLAKNFTKPILELKEISKKISEGNLAHKVKITEKDEIGELKQAVNEMIENLRELVNKTNNSANSVRESTHMLVDMSEQASTTINQISSAVEVIAEGTLEQTKLAEDGVQKGNILDDSTQNIKENADKMKLAAENMKQLENKGIQVLKQLIDKQEVTNESIRDIFEVVNTLGNQISSISEFTNTISEIAEQTNLLALNAAIEAARAGEQGKGFAVVADEVRKLAEESSLAANKVQDVINKIESDAKKAVEVVDNTKEIFSTQNEAVISTEKIFKDIENAIVDSIDKIHGLHSQINELNDVKDKVISNIKDINRVCQETAASTEEVSASIEEQNAAMHEMKEYAKKLGQKADEMKDSINRFDL</sequence>
<evidence type="ECO:0000313" key="13">
    <source>
        <dbReference type="EMBL" id="KYH33289.1"/>
    </source>
</evidence>
<dbReference type="Gene3D" id="3.30.450.20">
    <property type="entry name" value="PAS domain"/>
    <property type="match status" value="1"/>
</dbReference>
<evidence type="ECO:0000256" key="1">
    <source>
        <dbReference type="ARBA" id="ARBA00004651"/>
    </source>
</evidence>
<keyword evidence="6 8" id="KW-0807">Transducer</keyword>
<feature type="transmembrane region" description="Helical" evidence="10">
    <location>
        <begin position="325"/>
        <end position="345"/>
    </location>
</feature>
<dbReference type="RefSeq" id="WP_066826561.1">
    <property type="nucleotide sequence ID" value="NZ_LTBA01000033.1"/>
</dbReference>
<dbReference type="Proteomes" id="UP000075531">
    <property type="component" value="Unassembled WGS sequence"/>
</dbReference>
<dbReference type="CDD" id="cd11386">
    <property type="entry name" value="MCP_signal"/>
    <property type="match status" value="1"/>
</dbReference>
<dbReference type="STRING" id="1121338.CLTEP_21470"/>
<keyword evidence="5 10" id="KW-0472">Membrane</keyword>
<dbReference type="PROSITE" id="PS50885">
    <property type="entry name" value="HAMP"/>
    <property type="match status" value="1"/>
</dbReference>
<dbReference type="GO" id="GO:0005886">
    <property type="term" value="C:plasma membrane"/>
    <property type="evidence" value="ECO:0007669"/>
    <property type="project" value="UniProtKB-SubCell"/>
</dbReference>
<dbReference type="PANTHER" id="PTHR32089">
    <property type="entry name" value="METHYL-ACCEPTING CHEMOTAXIS PROTEIN MCPB"/>
    <property type="match status" value="1"/>
</dbReference>
<dbReference type="Gene3D" id="6.10.340.10">
    <property type="match status" value="1"/>
</dbReference>
<feature type="coiled-coil region" evidence="9">
    <location>
        <begin position="379"/>
        <end position="410"/>
    </location>
</feature>
<evidence type="ECO:0000256" key="8">
    <source>
        <dbReference type="PROSITE-ProRule" id="PRU00284"/>
    </source>
</evidence>
<keyword evidence="14" id="KW-1185">Reference proteome</keyword>
<comment type="similarity">
    <text evidence="7">Belongs to the methyl-accepting chemotaxis (MCP) protein family.</text>
</comment>
<dbReference type="Pfam" id="PF17200">
    <property type="entry name" value="sCache_2"/>
    <property type="match status" value="1"/>
</dbReference>
<comment type="subcellular location">
    <subcellularLocation>
        <location evidence="1">Cell membrane</location>
        <topology evidence="1">Multi-pass membrane protein</topology>
    </subcellularLocation>
</comment>
<feature type="domain" description="Methyl-accepting transducer" evidence="11">
    <location>
        <begin position="417"/>
        <end position="674"/>
    </location>
</feature>
<evidence type="ECO:0000256" key="10">
    <source>
        <dbReference type="SAM" id="Phobius"/>
    </source>
</evidence>
<evidence type="ECO:0000313" key="14">
    <source>
        <dbReference type="Proteomes" id="UP000075531"/>
    </source>
</evidence>
<dbReference type="EMBL" id="LTBA01000033">
    <property type="protein sequence ID" value="KYH33289.1"/>
    <property type="molecule type" value="Genomic_DNA"/>
</dbReference>
<dbReference type="SMART" id="SM00304">
    <property type="entry name" value="HAMP"/>
    <property type="match status" value="1"/>
</dbReference>
<comment type="caution">
    <text evidence="13">The sequence shown here is derived from an EMBL/GenBank/DDBJ whole genome shotgun (WGS) entry which is preliminary data.</text>
</comment>
<evidence type="ECO:0000256" key="3">
    <source>
        <dbReference type="ARBA" id="ARBA00022692"/>
    </source>
</evidence>
<gene>
    <name evidence="13" type="primary">mcpB_3</name>
    <name evidence="13" type="ORF">CLTEP_21470</name>
</gene>
<keyword evidence="9" id="KW-0175">Coiled coil</keyword>
<dbReference type="Pfam" id="PF00672">
    <property type="entry name" value="HAMP"/>
    <property type="match status" value="1"/>
</dbReference>
<name>A0A151B045_9CLOT</name>
<proteinExistence type="inferred from homology"/>
<dbReference type="SMART" id="SM00283">
    <property type="entry name" value="MA"/>
    <property type="match status" value="1"/>
</dbReference>
<dbReference type="GO" id="GO:0007165">
    <property type="term" value="P:signal transduction"/>
    <property type="evidence" value="ECO:0007669"/>
    <property type="project" value="UniProtKB-KW"/>
</dbReference>
<dbReference type="OrthoDB" id="9810264at2"/>
<evidence type="ECO:0000256" key="7">
    <source>
        <dbReference type="ARBA" id="ARBA00029447"/>
    </source>
</evidence>
<dbReference type="PROSITE" id="PS50111">
    <property type="entry name" value="CHEMOTAXIS_TRANSDUC_2"/>
    <property type="match status" value="1"/>
</dbReference>
<evidence type="ECO:0000256" key="2">
    <source>
        <dbReference type="ARBA" id="ARBA00022475"/>
    </source>
</evidence>
<dbReference type="InterPro" id="IPR004089">
    <property type="entry name" value="MCPsignal_dom"/>
</dbReference>
<dbReference type="PATRIC" id="fig|1121338.3.peg.2235"/>
<reference evidence="13 14" key="1">
    <citation type="submission" date="2016-02" db="EMBL/GenBank/DDBJ databases">
        <title>Genome sequence of Clostridium tepidiprofundi DSM 19306.</title>
        <authorList>
            <person name="Poehlein A."/>
            <person name="Daniel R."/>
        </authorList>
    </citation>
    <scope>NUCLEOTIDE SEQUENCE [LARGE SCALE GENOMIC DNA]</scope>
    <source>
        <strain evidence="13 14">DSM 19306</strain>
    </source>
</reference>
<dbReference type="PANTHER" id="PTHR32089:SF112">
    <property type="entry name" value="LYSOZYME-LIKE PROTEIN-RELATED"/>
    <property type="match status" value="1"/>
</dbReference>
<protein>
    <submittedName>
        <fullName evidence="13">Methyl-accepting chemotaxis protein McpB</fullName>
    </submittedName>
</protein>
<organism evidence="13 14">
    <name type="scientific">Clostridium tepidiprofundi DSM 19306</name>
    <dbReference type="NCBI Taxonomy" id="1121338"/>
    <lineage>
        <taxon>Bacteria</taxon>
        <taxon>Bacillati</taxon>
        <taxon>Bacillota</taxon>
        <taxon>Clostridia</taxon>
        <taxon>Eubacteriales</taxon>
        <taxon>Clostridiaceae</taxon>
        <taxon>Clostridium</taxon>
    </lineage>
</organism>
<evidence type="ECO:0000256" key="9">
    <source>
        <dbReference type="SAM" id="Coils"/>
    </source>
</evidence>
<dbReference type="CDD" id="cd06225">
    <property type="entry name" value="HAMP"/>
    <property type="match status" value="1"/>
</dbReference>
<evidence type="ECO:0000256" key="5">
    <source>
        <dbReference type="ARBA" id="ARBA00023136"/>
    </source>
</evidence>
<feature type="domain" description="HAMP" evidence="12">
    <location>
        <begin position="346"/>
        <end position="398"/>
    </location>
</feature>
<dbReference type="SUPFAM" id="SSF58104">
    <property type="entry name" value="Methyl-accepting chemotaxis protein (MCP) signaling domain"/>
    <property type="match status" value="1"/>
</dbReference>
<evidence type="ECO:0000256" key="6">
    <source>
        <dbReference type="ARBA" id="ARBA00023224"/>
    </source>
</evidence>
<dbReference type="AlphaFoldDB" id="A0A151B045"/>